<dbReference type="GO" id="GO:0016787">
    <property type="term" value="F:hydrolase activity"/>
    <property type="evidence" value="ECO:0007669"/>
    <property type="project" value="UniProtKB-KW"/>
</dbReference>
<dbReference type="AlphaFoldDB" id="A0A937RLA6"/>
<feature type="domain" description="AB hydrolase-1" evidence="1">
    <location>
        <begin position="38"/>
        <end position="295"/>
    </location>
</feature>
<gene>
    <name evidence="2" type="ORF">I7412_20010</name>
</gene>
<evidence type="ECO:0000259" key="1">
    <source>
        <dbReference type="Pfam" id="PF12697"/>
    </source>
</evidence>
<dbReference type="InterPro" id="IPR000073">
    <property type="entry name" value="AB_hydrolase_1"/>
</dbReference>
<protein>
    <submittedName>
        <fullName evidence="2">Alpha/beta hydrolase</fullName>
    </submittedName>
</protein>
<keyword evidence="2" id="KW-0378">Hydrolase</keyword>
<dbReference type="Proteomes" id="UP000604475">
    <property type="component" value="Unassembled WGS sequence"/>
</dbReference>
<dbReference type="PANTHER" id="PTHR43433">
    <property type="entry name" value="HYDROLASE, ALPHA/BETA FOLD FAMILY PROTEIN"/>
    <property type="match status" value="1"/>
</dbReference>
<dbReference type="InterPro" id="IPR050471">
    <property type="entry name" value="AB_hydrolase"/>
</dbReference>
<organism evidence="2 3">
    <name type="scientific">Frankia nepalensis</name>
    <dbReference type="NCBI Taxonomy" id="1836974"/>
    <lineage>
        <taxon>Bacteria</taxon>
        <taxon>Bacillati</taxon>
        <taxon>Actinomycetota</taxon>
        <taxon>Actinomycetes</taxon>
        <taxon>Frankiales</taxon>
        <taxon>Frankiaceae</taxon>
        <taxon>Frankia</taxon>
    </lineage>
</organism>
<proteinExistence type="predicted"/>
<dbReference type="SUPFAM" id="SSF53474">
    <property type="entry name" value="alpha/beta-Hydrolases"/>
    <property type="match status" value="1"/>
</dbReference>
<dbReference type="EMBL" id="JAEACQ010000228">
    <property type="protein sequence ID" value="MBL7629409.1"/>
    <property type="molecule type" value="Genomic_DNA"/>
</dbReference>
<evidence type="ECO:0000313" key="3">
    <source>
        <dbReference type="Proteomes" id="UP000604475"/>
    </source>
</evidence>
<dbReference type="InterPro" id="IPR029058">
    <property type="entry name" value="AB_hydrolase_fold"/>
</dbReference>
<comment type="caution">
    <text evidence="2">The sequence shown here is derived from an EMBL/GenBank/DDBJ whole genome shotgun (WGS) entry which is preliminary data.</text>
</comment>
<name>A0A937RLA6_9ACTN</name>
<dbReference type="Pfam" id="PF12697">
    <property type="entry name" value="Abhydrolase_6"/>
    <property type="match status" value="1"/>
</dbReference>
<dbReference type="Gene3D" id="3.40.50.1820">
    <property type="entry name" value="alpha/beta hydrolase"/>
    <property type="match status" value="1"/>
</dbReference>
<accession>A0A937RLA6</accession>
<dbReference type="PANTHER" id="PTHR43433:SF1">
    <property type="entry name" value="BLL5160 PROTEIN"/>
    <property type="match status" value="1"/>
</dbReference>
<evidence type="ECO:0000313" key="2">
    <source>
        <dbReference type="EMBL" id="MBL7629409.1"/>
    </source>
</evidence>
<keyword evidence="3" id="KW-1185">Reference proteome</keyword>
<sequence>MASARPDPSTSRKSTVTASDGVRLYVEESGPRDGAVTLVFVHGFCMTADAWTFQRRGLGDLGRTLCYDQRAHGRSGPSEAEHCTIAQLADDLRRVLDDRVPTGQVVLIGHSMGGMTILGLAEAHPELFGERIIAVGLLSTSAGELPRLAFGLPAAVGAAARRVLPGMAVGMRHAPSLLERVRWKGSSLSRTLTRRLGFGAARVPEPVVDSLETMVANTPIPVVGAFLPTLLDHDRLAAAAALRDIPTLLLVGDADVMTPIEHSRILAEALPEAELAVEEGAGHAVILERPDAVNARLRDLVNRAVPEGILAGRWSAPPGSVRVG</sequence>
<reference evidence="2" key="1">
    <citation type="submission" date="2020-12" db="EMBL/GenBank/DDBJ databases">
        <title>Genomic characterization of non-nitrogen-fixing Frankia strains.</title>
        <authorList>
            <person name="Carlos-Shanley C."/>
            <person name="Guerra T."/>
            <person name="Hahn D."/>
        </authorList>
    </citation>
    <scope>NUCLEOTIDE SEQUENCE</scope>
    <source>
        <strain evidence="2">CN6</strain>
    </source>
</reference>